<dbReference type="PANTHER" id="PTHR21261">
    <property type="entry name" value="BEAT PROTEIN"/>
    <property type="match status" value="1"/>
</dbReference>
<dbReference type="PANTHER" id="PTHR21261:SF15">
    <property type="entry name" value="BEATEN PATH IIIA, ISOFORM D-RELATED"/>
    <property type="match status" value="1"/>
</dbReference>
<protein>
    <recommendedName>
        <fullName evidence="1">Ig-like domain-containing protein</fullName>
    </recommendedName>
</protein>
<proteinExistence type="predicted"/>
<evidence type="ECO:0000313" key="3">
    <source>
        <dbReference type="Proteomes" id="UP001381693"/>
    </source>
</evidence>
<name>A0AAN8X026_HALRR</name>
<dbReference type="InterPro" id="IPR007110">
    <property type="entry name" value="Ig-like_dom"/>
</dbReference>
<evidence type="ECO:0000259" key="1">
    <source>
        <dbReference type="PROSITE" id="PS50835"/>
    </source>
</evidence>
<dbReference type="AlphaFoldDB" id="A0AAN8X026"/>
<dbReference type="InterPro" id="IPR013783">
    <property type="entry name" value="Ig-like_fold"/>
</dbReference>
<feature type="domain" description="Ig-like" evidence="1">
    <location>
        <begin position="103"/>
        <end position="209"/>
    </location>
</feature>
<dbReference type="InterPro" id="IPR036179">
    <property type="entry name" value="Ig-like_dom_sf"/>
</dbReference>
<organism evidence="2 3">
    <name type="scientific">Halocaridina rubra</name>
    <name type="common">Hawaiian red shrimp</name>
    <dbReference type="NCBI Taxonomy" id="373956"/>
    <lineage>
        <taxon>Eukaryota</taxon>
        <taxon>Metazoa</taxon>
        <taxon>Ecdysozoa</taxon>
        <taxon>Arthropoda</taxon>
        <taxon>Crustacea</taxon>
        <taxon>Multicrustacea</taxon>
        <taxon>Malacostraca</taxon>
        <taxon>Eumalacostraca</taxon>
        <taxon>Eucarida</taxon>
        <taxon>Decapoda</taxon>
        <taxon>Pleocyemata</taxon>
        <taxon>Caridea</taxon>
        <taxon>Atyoidea</taxon>
        <taxon>Atyidae</taxon>
        <taxon>Halocaridina</taxon>
    </lineage>
</organism>
<dbReference type="Proteomes" id="UP001381693">
    <property type="component" value="Unassembled WGS sequence"/>
</dbReference>
<dbReference type="SUPFAM" id="SSF48726">
    <property type="entry name" value="Immunoglobulin"/>
    <property type="match status" value="1"/>
</dbReference>
<comment type="caution">
    <text evidence="2">The sequence shown here is derived from an EMBL/GenBank/DDBJ whole genome shotgun (WGS) entry which is preliminary data.</text>
</comment>
<dbReference type="PROSITE" id="PS50835">
    <property type="entry name" value="IG_LIKE"/>
    <property type="match status" value="1"/>
</dbReference>
<reference evidence="2 3" key="1">
    <citation type="submission" date="2023-11" db="EMBL/GenBank/DDBJ databases">
        <title>Halocaridina rubra genome assembly.</title>
        <authorList>
            <person name="Smith C."/>
        </authorList>
    </citation>
    <scope>NUCLEOTIDE SEQUENCE [LARGE SCALE GENOMIC DNA]</scope>
    <source>
        <strain evidence="2">EP-1</strain>
        <tissue evidence="2">Whole</tissue>
    </source>
</reference>
<evidence type="ECO:0000313" key="2">
    <source>
        <dbReference type="EMBL" id="KAK7075526.1"/>
    </source>
</evidence>
<accession>A0AAN8X026</accession>
<keyword evidence="3" id="KW-1185">Reference proteome</keyword>
<gene>
    <name evidence="2" type="ORF">SK128_022021</name>
</gene>
<dbReference type="EMBL" id="JAXCGZ010010481">
    <property type="protein sequence ID" value="KAK7075526.1"/>
    <property type="molecule type" value="Genomic_DNA"/>
</dbReference>
<dbReference type="Gene3D" id="2.60.40.10">
    <property type="entry name" value="Immunoglobulins"/>
    <property type="match status" value="1"/>
</dbReference>
<sequence>MTIREKPYSLPYTFPQCLSSFSWSSNLLAAIFRPTFVPNIVKPIILMVFTFENDPLAKGHHLTAFLLNFSFLNIEEKTSKLAILIKDSPGTCYDDDDKGAEGLRITKVSVPSPMSTGEGGVLECEWADDGDKIYALKWYLGLDEFYRWTPAENPPVKTFQVRGNPISVDLDASMRGRVRFHHVTLEAAGVYRCEVSAEAPSFHTESGVASMAVIGKFRI</sequence>